<accession>A0ABY9UMQ2</accession>
<keyword evidence="4" id="KW-1185">Reference proteome</keyword>
<evidence type="ECO:0000256" key="1">
    <source>
        <dbReference type="ARBA" id="ARBA00022679"/>
    </source>
</evidence>
<reference evidence="3 4" key="1">
    <citation type="submission" date="2023-02" db="EMBL/GenBank/DDBJ databases">
        <title>Streptomyces sp. SCA4-21 with antifungal activity against Fusarium oxysporum f. sp. cubense, Streptomyces sp. SCA2-17 with antifungal activity against Fusarium oxysporum f. sp. cubense.</title>
        <authorList>
            <person name="Qi D."/>
        </authorList>
    </citation>
    <scope>NUCLEOTIDE SEQUENCE [LARGE SCALE GENOMIC DNA]</scope>
    <source>
        <strain evidence="3 4">SCA4-21</strain>
    </source>
</reference>
<evidence type="ECO:0000259" key="2">
    <source>
        <dbReference type="Pfam" id="PF06722"/>
    </source>
</evidence>
<evidence type="ECO:0000313" key="4">
    <source>
        <dbReference type="Proteomes" id="UP001305606"/>
    </source>
</evidence>
<dbReference type="Proteomes" id="UP001305606">
    <property type="component" value="Chromosome"/>
</dbReference>
<dbReference type="PANTHER" id="PTHR48050">
    <property type="entry name" value="STEROL 3-BETA-GLUCOSYLTRANSFERASE"/>
    <property type="match status" value="1"/>
</dbReference>
<evidence type="ECO:0000313" key="3">
    <source>
        <dbReference type="EMBL" id="WNE93845.1"/>
    </source>
</evidence>
<keyword evidence="1" id="KW-0808">Transferase</keyword>
<dbReference type="PANTHER" id="PTHR48050:SF13">
    <property type="entry name" value="STEROL 3-BETA-GLUCOSYLTRANSFERASE UGT80A2"/>
    <property type="match status" value="1"/>
</dbReference>
<dbReference type="InterPro" id="IPR010610">
    <property type="entry name" value="EryCIII-like_C"/>
</dbReference>
<gene>
    <name evidence="3" type="ORF">PS467_00020</name>
</gene>
<sequence>MCPYSPRSDLASSTSTRACGTRSTRSAFVPLARLLPSVDVVVSAGGTGTLLAALALGKPQVIRPFIADQPWNARRAADRGIAVEIEDLASAGDAVRQVISDPSYARTAKAVAEELAGLDDANRVVKALLDRL</sequence>
<dbReference type="EMBL" id="CP117522">
    <property type="protein sequence ID" value="WNE93845.1"/>
    <property type="molecule type" value="Genomic_DNA"/>
</dbReference>
<dbReference type="Gene3D" id="3.40.50.2000">
    <property type="entry name" value="Glycogen Phosphorylase B"/>
    <property type="match status" value="1"/>
</dbReference>
<proteinExistence type="predicted"/>
<dbReference type="RefSeq" id="WP_311033338.1">
    <property type="nucleotide sequence ID" value="NZ_CP117522.1"/>
</dbReference>
<dbReference type="SUPFAM" id="SSF53756">
    <property type="entry name" value="UDP-Glycosyltransferase/glycogen phosphorylase"/>
    <property type="match status" value="1"/>
</dbReference>
<dbReference type="Pfam" id="PF06722">
    <property type="entry name" value="EryCIII-like_C"/>
    <property type="match status" value="1"/>
</dbReference>
<protein>
    <submittedName>
        <fullName evidence="3">Glycosyltransferase</fullName>
    </submittedName>
</protein>
<dbReference type="InterPro" id="IPR050426">
    <property type="entry name" value="Glycosyltransferase_28"/>
</dbReference>
<organism evidence="3 4">
    <name type="scientific">Streptomyces luomodiensis</name>
    <dbReference type="NCBI Taxonomy" id="3026192"/>
    <lineage>
        <taxon>Bacteria</taxon>
        <taxon>Bacillati</taxon>
        <taxon>Actinomycetota</taxon>
        <taxon>Actinomycetes</taxon>
        <taxon>Kitasatosporales</taxon>
        <taxon>Streptomycetaceae</taxon>
        <taxon>Streptomyces</taxon>
    </lineage>
</organism>
<name>A0ABY9UMQ2_9ACTN</name>
<feature type="domain" description="Erythromycin biosynthesis protein CIII-like C-terminal" evidence="2">
    <location>
        <begin position="26"/>
        <end position="128"/>
    </location>
</feature>